<evidence type="ECO:0000256" key="2">
    <source>
        <dbReference type="ARBA" id="ARBA00001947"/>
    </source>
</evidence>
<dbReference type="Pfam" id="PF02127">
    <property type="entry name" value="Peptidase_M18"/>
    <property type="match status" value="1"/>
</dbReference>
<keyword evidence="8 11" id="KW-0378">Hydrolase</keyword>
<evidence type="ECO:0000313" key="12">
    <source>
        <dbReference type="EMBL" id="GMI34860.1"/>
    </source>
</evidence>
<keyword evidence="5 11" id="KW-0031">Aminopeptidase</keyword>
<evidence type="ECO:0000256" key="5">
    <source>
        <dbReference type="ARBA" id="ARBA00022438"/>
    </source>
</evidence>
<dbReference type="PANTHER" id="PTHR28570:SF3">
    <property type="entry name" value="ASPARTYL AMINOPEPTIDASE"/>
    <property type="match status" value="1"/>
</dbReference>
<comment type="catalytic activity">
    <reaction evidence="1">
        <text>Release of an N-terminal aspartate or glutamate from a peptide, with a preference for aspartate.</text>
        <dbReference type="EC" id="3.4.11.21"/>
    </reaction>
</comment>
<evidence type="ECO:0000256" key="7">
    <source>
        <dbReference type="ARBA" id="ARBA00022723"/>
    </source>
</evidence>
<evidence type="ECO:0000256" key="9">
    <source>
        <dbReference type="ARBA" id="ARBA00022833"/>
    </source>
</evidence>
<dbReference type="InterPro" id="IPR001948">
    <property type="entry name" value="Peptidase_M18"/>
</dbReference>
<evidence type="ECO:0000256" key="1">
    <source>
        <dbReference type="ARBA" id="ARBA00001335"/>
    </source>
</evidence>
<evidence type="ECO:0000256" key="4">
    <source>
        <dbReference type="ARBA" id="ARBA00011965"/>
    </source>
</evidence>
<keyword evidence="13" id="KW-1185">Reference proteome</keyword>
<gene>
    <name evidence="12" type="ORF">TeGR_g916</name>
</gene>
<reference evidence="12 13" key="1">
    <citation type="journal article" date="2023" name="Commun. Biol.">
        <title>Genome analysis of Parmales, the sister group of diatoms, reveals the evolutionary specialization of diatoms from phago-mixotrophs to photoautotrophs.</title>
        <authorList>
            <person name="Ban H."/>
            <person name="Sato S."/>
            <person name="Yoshikawa S."/>
            <person name="Yamada K."/>
            <person name="Nakamura Y."/>
            <person name="Ichinomiya M."/>
            <person name="Sato N."/>
            <person name="Blanc-Mathieu R."/>
            <person name="Endo H."/>
            <person name="Kuwata A."/>
            <person name="Ogata H."/>
        </authorList>
    </citation>
    <scope>NUCLEOTIDE SEQUENCE [LARGE SCALE GENOMIC DNA]</scope>
</reference>
<comment type="cofactor">
    <cofactor evidence="2">
        <name>Zn(2+)</name>
        <dbReference type="ChEBI" id="CHEBI:29105"/>
    </cofactor>
</comment>
<dbReference type="Gene3D" id="3.40.630.10">
    <property type="entry name" value="Zn peptidases"/>
    <property type="match status" value="1"/>
</dbReference>
<name>A0ABQ6MY18_9STRA</name>
<keyword evidence="6 11" id="KW-0645">Protease</keyword>
<keyword evidence="9 11" id="KW-0862">Zinc</keyword>
<dbReference type="Gene3D" id="2.30.250.10">
    <property type="entry name" value="Aminopeptidase i, Domain 2"/>
    <property type="match status" value="1"/>
</dbReference>
<dbReference type="PANTHER" id="PTHR28570">
    <property type="entry name" value="ASPARTYL AMINOPEPTIDASE"/>
    <property type="match status" value="1"/>
</dbReference>
<dbReference type="Proteomes" id="UP001165060">
    <property type="component" value="Unassembled WGS sequence"/>
</dbReference>
<dbReference type="EC" id="3.4.11.21" evidence="4"/>
<keyword evidence="7 11" id="KW-0479">Metal-binding</keyword>
<evidence type="ECO:0000256" key="3">
    <source>
        <dbReference type="ARBA" id="ARBA00008290"/>
    </source>
</evidence>
<evidence type="ECO:0000256" key="6">
    <source>
        <dbReference type="ARBA" id="ARBA00022670"/>
    </source>
</evidence>
<dbReference type="SUPFAM" id="SSF101821">
    <property type="entry name" value="Aminopeptidase/glucanase lid domain"/>
    <property type="match status" value="1"/>
</dbReference>
<comment type="caution">
    <text evidence="12">The sequence shown here is derived from an EMBL/GenBank/DDBJ whole genome shotgun (WGS) entry which is preliminary data.</text>
</comment>
<organism evidence="12 13">
    <name type="scientific">Tetraparma gracilis</name>
    <dbReference type="NCBI Taxonomy" id="2962635"/>
    <lineage>
        <taxon>Eukaryota</taxon>
        <taxon>Sar</taxon>
        <taxon>Stramenopiles</taxon>
        <taxon>Ochrophyta</taxon>
        <taxon>Bolidophyceae</taxon>
        <taxon>Parmales</taxon>
        <taxon>Triparmaceae</taxon>
        <taxon>Tetraparma</taxon>
    </lineage>
</organism>
<keyword evidence="10 11" id="KW-0482">Metalloprotease</keyword>
<dbReference type="NCBIfam" id="NF002759">
    <property type="entry name" value="PRK02813.1"/>
    <property type="match status" value="1"/>
</dbReference>
<comment type="similarity">
    <text evidence="3 11">Belongs to the peptidase M18 family.</text>
</comment>
<dbReference type="PRINTS" id="PR00932">
    <property type="entry name" value="AMINO1PTASE"/>
</dbReference>
<protein>
    <recommendedName>
        <fullName evidence="4">aspartyl aminopeptidase</fullName>
        <ecNumber evidence="4">3.4.11.21</ecNumber>
    </recommendedName>
</protein>
<evidence type="ECO:0000256" key="10">
    <source>
        <dbReference type="ARBA" id="ARBA00023049"/>
    </source>
</evidence>
<dbReference type="SUPFAM" id="SSF53187">
    <property type="entry name" value="Zn-dependent exopeptidases"/>
    <property type="match status" value="1"/>
</dbReference>
<evidence type="ECO:0000313" key="13">
    <source>
        <dbReference type="Proteomes" id="UP001165060"/>
    </source>
</evidence>
<sequence length="476" mass="50698">MAPTPAVTAALEHFGASPTQFHNCANLKDRLVAAGFSEISEADTWTGALSPGGKYFYTRNTSTLVAFVVGGAYNPASPGGFKVVGGHTDSPNIRIKPHSKRGAGAGGATQLNVEAYGGGLWHTWLDRDLSVAGRVLVRSPDGSTVTQQLVDLERPLLTIPNLCIHLQTGDERAALKLNKEDHLQPILALADKTLGGGAAADDAGVDNFVKGHEPMLLQEVARKLGCEVSQIADFELALYDTNKAALSGINKEFLASARLDNQATCITSALAIIEYAGMADAVAKDADVSLIALFDHEEVGSASAVGAGSPIMGEAVRRISSALNTGGGNEDFFQTTLRKSFVISCDQAHAVHPNYAHKHDKNHAPKMNGGMVIKNNANQRYTTNAFTGFIVREIARRANLNTQEFVVRNDCPCGSTIGPIISEKTGIRCMDVGMPQLAMHSCREIMGTSDLDNAVSLFVSFFETFRSLDEMTFGCA</sequence>
<dbReference type="InterPro" id="IPR023358">
    <property type="entry name" value="Peptidase_M18_dom2"/>
</dbReference>
<dbReference type="EMBL" id="BRYB01000661">
    <property type="protein sequence ID" value="GMI34860.1"/>
    <property type="molecule type" value="Genomic_DNA"/>
</dbReference>
<evidence type="ECO:0000256" key="11">
    <source>
        <dbReference type="RuleBase" id="RU004386"/>
    </source>
</evidence>
<accession>A0ABQ6MY18</accession>
<proteinExistence type="inferred from homology"/>
<evidence type="ECO:0000256" key="8">
    <source>
        <dbReference type="ARBA" id="ARBA00022801"/>
    </source>
</evidence>
<dbReference type="CDD" id="cd05658">
    <property type="entry name" value="M18_DAP"/>
    <property type="match status" value="1"/>
</dbReference>